<evidence type="ECO:0000313" key="3">
    <source>
        <dbReference type="EMBL" id="VEN64637.1"/>
    </source>
</evidence>
<feature type="non-terminal residue" evidence="3">
    <location>
        <position position="347"/>
    </location>
</feature>
<dbReference type="Pfam" id="PF13843">
    <property type="entry name" value="DDE_Tnp_1_7"/>
    <property type="match status" value="1"/>
</dbReference>
<dbReference type="AlphaFoldDB" id="A0A653DWX9"/>
<dbReference type="EMBL" id="CAACVG010001761">
    <property type="protein sequence ID" value="VEN35612.1"/>
    <property type="molecule type" value="Genomic_DNA"/>
</dbReference>
<dbReference type="OrthoDB" id="10057274at2759"/>
<dbReference type="InterPro" id="IPR029526">
    <property type="entry name" value="PGBD"/>
</dbReference>
<reference evidence="3 4" key="1">
    <citation type="submission" date="2019-01" db="EMBL/GenBank/DDBJ databases">
        <authorList>
            <person name="Sayadi A."/>
        </authorList>
    </citation>
    <scope>NUCLEOTIDE SEQUENCE [LARGE SCALE GENOMIC DNA]</scope>
</reference>
<gene>
    <name evidence="2" type="ORF">CALMAC_LOCUS1482</name>
    <name evidence="3" type="ORF">CALMAC_LOCUS21120</name>
</gene>
<organism evidence="3 4">
    <name type="scientific">Callosobruchus maculatus</name>
    <name type="common">Southern cowpea weevil</name>
    <name type="synonym">Pulse bruchid</name>
    <dbReference type="NCBI Taxonomy" id="64391"/>
    <lineage>
        <taxon>Eukaryota</taxon>
        <taxon>Metazoa</taxon>
        <taxon>Ecdysozoa</taxon>
        <taxon>Arthropoda</taxon>
        <taxon>Hexapoda</taxon>
        <taxon>Insecta</taxon>
        <taxon>Pterygota</taxon>
        <taxon>Neoptera</taxon>
        <taxon>Endopterygota</taxon>
        <taxon>Coleoptera</taxon>
        <taxon>Polyphaga</taxon>
        <taxon>Cucujiformia</taxon>
        <taxon>Chrysomeloidea</taxon>
        <taxon>Chrysomelidae</taxon>
        <taxon>Bruchinae</taxon>
        <taxon>Bruchini</taxon>
        <taxon>Callosobruchus</taxon>
    </lineage>
</organism>
<dbReference type="EMBL" id="CAACVG010015638">
    <property type="protein sequence ID" value="VEN64637.1"/>
    <property type="molecule type" value="Genomic_DNA"/>
</dbReference>
<keyword evidence="4" id="KW-1185">Reference proteome</keyword>
<protein>
    <recommendedName>
        <fullName evidence="1">PiggyBac transposable element-derived protein domain-containing protein</fullName>
    </recommendedName>
</protein>
<evidence type="ECO:0000313" key="2">
    <source>
        <dbReference type="EMBL" id="VEN35612.1"/>
    </source>
</evidence>
<dbReference type="Proteomes" id="UP000410492">
    <property type="component" value="Unassembled WGS sequence"/>
</dbReference>
<name>A0A653DWX9_CALMS</name>
<feature type="domain" description="PiggyBac transposable element-derived protein" evidence="1">
    <location>
        <begin position="24"/>
        <end position="347"/>
    </location>
</feature>
<accession>A0A653DWX9</accession>
<feature type="non-terminal residue" evidence="3">
    <location>
        <position position="1"/>
    </location>
</feature>
<dbReference type="PANTHER" id="PTHR46599:SF3">
    <property type="entry name" value="PIGGYBAC TRANSPOSABLE ELEMENT-DERIVED PROTEIN 4"/>
    <property type="match status" value="1"/>
</dbReference>
<evidence type="ECO:0000313" key="4">
    <source>
        <dbReference type="Proteomes" id="UP000410492"/>
    </source>
</evidence>
<sequence length="347" mass="40841">VNCCVNPEPFTENVGADIPDNIENPVDIFLLLFSDQLLEKIVFETNLYATQKNLNIPHVSTTIEEVKCFMGLNILMGVKRLPSYKDYWSVQYEIRDHFIASCMSRNRFGWLLGNIHLNDNTLEPKKVDPKYDKLYKLRPMLDTLSETYATFYKPSRCQAIDESMIRFKGRISFRQYMPMKPIKRGYKMWVRANESGFVSQFQIYIGKAQNASERNLGERVVYDLTRDLVGKHHEVYMDNFFNSVLLQFSLQKDNIYSCGTARKDRKWFPKDFVDDKNLKRGDFDWRVTETGILALKWKDNKAVHFLSNFHNPDDVESISRKQKDGSRTEYKCTKLVKDYNRHMGYVD</sequence>
<evidence type="ECO:0000259" key="1">
    <source>
        <dbReference type="Pfam" id="PF13843"/>
    </source>
</evidence>
<proteinExistence type="predicted"/>
<dbReference type="PANTHER" id="PTHR46599">
    <property type="entry name" value="PIGGYBAC TRANSPOSABLE ELEMENT-DERIVED PROTEIN 4"/>
    <property type="match status" value="1"/>
</dbReference>